<dbReference type="Proteomes" id="UP000712281">
    <property type="component" value="Unassembled WGS sequence"/>
</dbReference>
<evidence type="ECO:0000313" key="2">
    <source>
        <dbReference type="Proteomes" id="UP000712281"/>
    </source>
</evidence>
<gene>
    <name evidence="1" type="ORF">F2Q68_00040554</name>
</gene>
<organism evidence="1 2">
    <name type="scientific">Brassica cretica</name>
    <name type="common">Mustard</name>
    <dbReference type="NCBI Taxonomy" id="69181"/>
    <lineage>
        <taxon>Eukaryota</taxon>
        <taxon>Viridiplantae</taxon>
        <taxon>Streptophyta</taxon>
        <taxon>Embryophyta</taxon>
        <taxon>Tracheophyta</taxon>
        <taxon>Spermatophyta</taxon>
        <taxon>Magnoliopsida</taxon>
        <taxon>eudicotyledons</taxon>
        <taxon>Gunneridae</taxon>
        <taxon>Pentapetalae</taxon>
        <taxon>rosids</taxon>
        <taxon>malvids</taxon>
        <taxon>Brassicales</taxon>
        <taxon>Brassicaceae</taxon>
        <taxon>Brassiceae</taxon>
        <taxon>Brassica</taxon>
    </lineage>
</organism>
<sequence length="249" mass="26908">MKISPGAKANGWKAIARTRVLGFITDKNNSQALKFNSQTPVSGDLTAKKPNGKDVVSSTELIKRAGQTGVSPVVAVSGDPKSKKLNGKAVLSSAEPIKRAGQTGVYPVVAVSGDPKSKKLDGKAVVSSAEPIRRTGGSRANAVSGELIPKKSNRKAVVSSSDEVLFFKNVKFGPQEGEIRFRLIHFWEARNAHTKILIGLEMILIDGQVYTDIYDFVSVLLGRSNTNIHFFFPLSTGYFDPRVHPTDQD</sequence>
<dbReference type="AlphaFoldDB" id="A0A8S9MKV3"/>
<dbReference type="EMBL" id="QGKW02000007">
    <property type="protein sequence ID" value="KAF2618039.1"/>
    <property type="molecule type" value="Genomic_DNA"/>
</dbReference>
<name>A0A8S9MKV3_BRACR</name>
<proteinExistence type="predicted"/>
<reference evidence="1" key="1">
    <citation type="submission" date="2019-12" db="EMBL/GenBank/DDBJ databases">
        <title>Genome sequencing and annotation of Brassica cretica.</title>
        <authorList>
            <person name="Studholme D.J."/>
            <person name="Sarris P.F."/>
        </authorList>
    </citation>
    <scope>NUCLEOTIDE SEQUENCE</scope>
    <source>
        <strain evidence="1">PFS-001/15</strain>
        <tissue evidence="1">Leaf</tissue>
    </source>
</reference>
<comment type="caution">
    <text evidence="1">The sequence shown here is derived from an EMBL/GenBank/DDBJ whole genome shotgun (WGS) entry which is preliminary data.</text>
</comment>
<protein>
    <submittedName>
        <fullName evidence="1">Uncharacterized protein</fullName>
    </submittedName>
</protein>
<accession>A0A8S9MKV3</accession>
<evidence type="ECO:0000313" key="1">
    <source>
        <dbReference type="EMBL" id="KAF2618039.1"/>
    </source>
</evidence>